<dbReference type="InterPro" id="IPR011969">
    <property type="entry name" value="Clan_AA_Asp_peptidase_C"/>
</dbReference>
<dbReference type="InterPro" id="IPR021109">
    <property type="entry name" value="Peptidase_aspartic_dom_sf"/>
</dbReference>
<organism evidence="2 3">
    <name type="scientific">Roseovarius nanhaiticus</name>
    <dbReference type="NCBI Taxonomy" id="573024"/>
    <lineage>
        <taxon>Bacteria</taxon>
        <taxon>Pseudomonadati</taxon>
        <taxon>Pseudomonadota</taxon>
        <taxon>Alphaproteobacteria</taxon>
        <taxon>Rhodobacterales</taxon>
        <taxon>Roseobacteraceae</taxon>
        <taxon>Roseovarius</taxon>
    </lineage>
</organism>
<keyword evidence="1" id="KW-0812">Transmembrane</keyword>
<keyword evidence="2" id="KW-0378">Hydrolase</keyword>
<keyword evidence="1" id="KW-1133">Transmembrane helix</keyword>
<dbReference type="InterPro" id="IPR001969">
    <property type="entry name" value="Aspartic_peptidase_AS"/>
</dbReference>
<dbReference type="RefSeq" id="WP_076532920.1">
    <property type="nucleotide sequence ID" value="NZ_FOAC01000001.1"/>
</dbReference>
<name>A0A1N7GC37_9RHOB</name>
<keyword evidence="2" id="KW-0645">Protease</keyword>
<feature type="transmembrane region" description="Helical" evidence="1">
    <location>
        <begin position="39"/>
        <end position="56"/>
    </location>
</feature>
<dbReference type="InterPro" id="IPR034122">
    <property type="entry name" value="Retropepsin-like_bacterial"/>
</dbReference>
<dbReference type="OrthoDB" id="7595324at2"/>
<dbReference type="Gene3D" id="2.40.70.10">
    <property type="entry name" value="Acid Proteases"/>
    <property type="match status" value="1"/>
</dbReference>
<reference evidence="2 3" key="1">
    <citation type="submission" date="2017-01" db="EMBL/GenBank/DDBJ databases">
        <authorList>
            <person name="Mah S.A."/>
            <person name="Swanson W.J."/>
            <person name="Moy G.W."/>
            <person name="Vacquier V.D."/>
        </authorList>
    </citation>
    <scope>NUCLEOTIDE SEQUENCE [LARGE SCALE GENOMIC DNA]</scope>
    <source>
        <strain evidence="2 3">DSM 29590</strain>
    </source>
</reference>
<evidence type="ECO:0000313" key="2">
    <source>
        <dbReference type="EMBL" id="SIS10147.1"/>
    </source>
</evidence>
<protein>
    <submittedName>
        <fullName evidence="2">Aspartyl protease family protein</fullName>
    </submittedName>
</protein>
<dbReference type="Proteomes" id="UP000186019">
    <property type="component" value="Unassembled WGS sequence"/>
</dbReference>
<evidence type="ECO:0000256" key="1">
    <source>
        <dbReference type="SAM" id="Phobius"/>
    </source>
</evidence>
<dbReference type="SUPFAM" id="SSF50630">
    <property type="entry name" value="Acid proteases"/>
    <property type="match status" value="1"/>
</dbReference>
<dbReference type="Pfam" id="PF13975">
    <property type="entry name" value="gag-asp_proteas"/>
    <property type="match status" value="1"/>
</dbReference>
<keyword evidence="1" id="KW-0472">Membrane</keyword>
<dbReference type="NCBIfam" id="TIGR02281">
    <property type="entry name" value="clan_AA_DTGA"/>
    <property type="match status" value="1"/>
</dbReference>
<proteinExistence type="predicted"/>
<gene>
    <name evidence="2" type="ORF">SAMN05421666_1889</name>
</gene>
<dbReference type="GO" id="GO:0004190">
    <property type="term" value="F:aspartic-type endopeptidase activity"/>
    <property type="evidence" value="ECO:0007669"/>
    <property type="project" value="InterPro"/>
</dbReference>
<dbReference type="EMBL" id="FTNV01000001">
    <property type="protein sequence ID" value="SIS10147.1"/>
    <property type="molecule type" value="Genomic_DNA"/>
</dbReference>
<sequence>MNTDFDTAHLVYLIVLGCAVMMWFFAANRDSLGKTLQQAAVWGAIFIGVIAAIGLWDDVRGTVAPRQSVSAEAGRIELPRAPDGHYYLDAEVNGAPIRFVVDTGASDIVLSREDAAAAGLRPENLNFTGQASTANGIVRTAPVRLDTISVEGLSDRGVRAVVNSGELRESLLGMGYLERFRSVQITGGTLILER</sequence>
<feature type="transmembrane region" description="Helical" evidence="1">
    <location>
        <begin position="7"/>
        <end position="27"/>
    </location>
</feature>
<accession>A0A1N7GC37</accession>
<dbReference type="PROSITE" id="PS00141">
    <property type="entry name" value="ASP_PROTEASE"/>
    <property type="match status" value="1"/>
</dbReference>
<dbReference type="GO" id="GO:0006508">
    <property type="term" value="P:proteolysis"/>
    <property type="evidence" value="ECO:0007669"/>
    <property type="project" value="UniProtKB-KW"/>
</dbReference>
<dbReference type="CDD" id="cd05483">
    <property type="entry name" value="retropepsin_like_bacteria"/>
    <property type="match status" value="1"/>
</dbReference>
<keyword evidence="3" id="KW-1185">Reference proteome</keyword>
<dbReference type="STRING" id="573024.SAMN05216208_0247"/>
<evidence type="ECO:0000313" key="3">
    <source>
        <dbReference type="Proteomes" id="UP000186019"/>
    </source>
</evidence>
<dbReference type="AlphaFoldDB" id="A0A1N7GC37"/>